<dbReference type="Proteomes" id="UP001066276">
    <property type="component" value="Chromosome 4_2"/>
</dbReference>
<comment type="caution">
    <text evidence="1">The sequence shown here is derived from an EMBL/GenBank/DDBJ whole genome shotgun (WGS) entry which is preliminary data.</text>
</comment>
<evidence type="ECO:0000313" key="1">
    <source>
        <dbReference type="EMBL" id="KAJ1160409.1"/>
    </source>
</evidence>
<keyword evidence="2" id="KW-1185">Reference proteome</keyword>
<organism evidence="1 2">
    <name type="scientific">Pleurodeles waltl</name>
    <name type="common">Iberian ribbed newt</name>
    <dbReference type="NCBI Taxonomy" id="8319"/>
    <lineage>
        <taxon>Eukaryota</taxon>
        <taxon>Metazoa</taxon>
        <taxon>Chordata</taxon>
        <taxon>Craniata</taxon>
        <taxon>Vertebrata</taxon>
        <taxon>Euteleostomi</taxon>
        <taxon>Amphibia</taxon>
        <taxon>Batrachia</taxon>
        <taxon>Caudata</taxon>
        <taxon>Salamandroidea</taxon>
        <taxon>Salamandridae</taxon>
        <taxon>Pleurodelinae</taxon>
        <taxon>Pleurodeles</taxon>
    </lineage>
</organism>
<sequence>QSHWRCACGSGMFLNRIKKASCQRLSRRPTLVLVEIVWGPDQLNHNFRVNLIKILPSKL</sequence>
<dbReference type="AlphaFoldDB" id="A0AAV7S5W7"/>
<name>A0AAV7S5W7_PLEWA</name>
<accession>A0AAV7S5W7</accession>
<proteinExistence type="predicted"/>
<evidence type="ECO:0000313" key="2">
    <source>
        <dbReference type="Proteomes" id="UP001066276"/>
    </source>
</evidence>
<reference evidence="1" key="1">
    <citation type="journal article" date="2022" name="bioRxiv">
        <title>Sequencing and chromosome-scale assembly of the giantPleurodeles waltlgenome.</title>
        <authorList>
            <person name="Brown T."/>
            <person name="Elewa A."/>
            <person name="Iarovenko S."/>
            <person name="Subramanian E."/>
            <person name="Araus A.J."/>
            <person name="Petzold A."/>
            <person name="Susuki M."/>
            <person name="Suzuki K.-i.T."/>
            <person name="Hayashi T."/>
            <person name="Toyoda A."/>
            <person name="Oliveira C."/>
            <person name="Osipova E."/>
            <person name="Leigh N.D."/>
            <person name="Simon A."/>
            <person name="Yun M.H."/>
        </authorList>
    </citation>
    <scope>NUCLEOTIDE SEQUENCE</scope>
    <source>
        <strain evidence="1">20211129_DDA</strain>
        <tissue evidence="1">Liver</tissue>
    </source>
</reference>
<feature type="non-terminal residue" evidence="1">
    <location>
        <position position="1"/>
    </location>
</feature>
<dbReference type="EMBL" id="JANPWB010000008">
    <property type="protein sequence ID" value="KAJ1160409.1"/>
    <property type="molecule type" value="Genomic_DNA"/>
</dbReference>
<protein>
    <submittedName>
        <fullName evidence="1">Uncharacterized protein</fullName>
    </submittedName>
</protein>
<feature type="non-terminal residue" evidence="1">
    <location>
        <position position="59"/>
    </location>
</feature>
<gene>
    <name evidence="1" type="ORF">NDU88_000911</name>
</gene>